<feature type="transmembrane region" description="Helical" evidence="6">
    <location>
        <begin position="166"/>
        <end position="186"/>
    </location>
</feature>
<feature type="transmembrane region" description="Helical" evidence="6">
    <location>
        <begin position="218"/>
        <end position="238"/>
    </location>
</feature>
<comment type="caution">
    <text evidence="7">The sequence shown here is derived from an EMBL/GenBank/DDBJ whole genome shotgun (WGS) entry which is preliminary data.</text>
</comment>
<proteinExistence type="predicted"/>
<feature type="transmembrane region" description="Helical" evidence="6">
    <location>
        <begin position="40"/>
        <end position="59"/>
    </location>
</feature>
<name>A0ABV8NWD8_9BURK</name>
<dbReference type="CDD" id="cd06581">
    <property type="entry name" value="TM_PBP1_LivM_like"/>
    <property type="match status" value="1"/>
</dbReference>
<dbReference type="InterPro" id="IPR001851">
    <property type="entry name" value="ABC_transp_permease"/>
</dbReference>
<sequence length="327" mass="34255">MSDANATPTRGRHGKTGAVAAIAACALLVLPFLVNGYIQYVVNLILVYGLVAVGFNIVLGYLGQLAFANAAFFGIGAYALGILMERYAVPFWAALLPAGLAGALAGTLVGLPALRLKGYYLAIVTLAFGELLRWGYVHADWLTHGSSGLGLPASALAGPMLNSGRHLYFVILVVVALIVCATLNLLRSRIGRAWVAIRENERAAASLGFSPARYKIGAFAWSGFVAGVAGALFAALLGRIGPDSFDLHQLLLQFSIVMIGGLGSIAGSLLGAALLTAAPEVLRNIPGAEEIIFSLLLICVLLFAPNGIAGLIHRLAPSLCERLYRED</sequence>
<keyword evidence="3 6" id="KW-0812">Transmembrane</keyword>
<reference evidence="8" key="1">
    <citation type="journal article" date="2019" name="Int. J. Syst. Evol. Microbiol.">
        <title>The Global Catalogue of Microorganisms (GCM) 10K type strain sequencing project: providing services to taxonomists for standard genome sequencing and annotation.</title>
        <authorList>
            <consortium name="The Broad Institute Genomics Platform"/>
            <consortium name="The Broad Institute Genome Sequencing Center for Infectious Disease"/>
            <person name="Wu L."/>
            <person name="Ma J."/>
        </authorList>
    </citation>
    <scope>NUCLEOTIDE SEQUENCE [LARGE SCALE GENOMIC DNA]</scope>
    <source>
        <strain evidence="8">LMG 24813</strain>
    </source>
</reference>
<organism evidence="7 8">
    <name type="scientific">Candidimonas humi</name>
    <dbReference type="NCBI Taxonomy" id="683355"/>
    <lineage>
        <taxon>Bacteria</taxon>
        <taxon>Pseudomonadati</taxon>
        <taxon>Pseudomonadota</taxon>
        <taxon>Betaproteobacteria</taxon>
        <taxon>Burkholderiales</taxon>
        <taxon>Alcaligenaceae</taxon>
        <taxon>Candidimonas</taxon>
    </lineage>
</organism>
<dbReference type="EMBL" id="JBHSBV010000002">
    <property type="protein sequence ID" value="MFC4200789.1"/>
    <property type="molecule type" value="Genomic_DNA"/>
</dbReference>
<keyword evidence="2" id="KW-1003">Cell membrane</keyword>
<dbReference type="RefSeq" id="WP_217963991.1">
    <property type="nucleotide sequence ID" value="NZ_JAHTBN010000003.1"/>
</dbReference>
<dbReference type="InterPro" id="IPR043428">
    <property type="entry name" value="LivM-like"/>
</dbReference>
<comment type="subcellular location">
    <subcellularLocation>
        <location evidence="1">Cell membrane</location>
        <topology evidence="1">Multi-pass membrane protein</topology>
    </subcellularLocation>
</comment>
<dbReference type="PANTHER" id="PTHR30482">
    <property type="entry name" value="HIGH-AFFINITY BRANCHED-CHAIN AMINO ACID TRANSPORT SYSTEM PERMEASE"/>
    <property type="match status" value="1"/>
</dbReference>
<protein>
    <submittedName>
        <fullName evidence="7">Branched-chain amino acid ABC transporter permease</fullName>
    </submittedName>
</protein>
<feature type="transmembrane region" description="Helical" evidence="6">
    <location>
        <begin position="16"/>
        <end position="34"/>
    </location>
</feature>
<feature type="transmembrane region" description="Helical" evidence="6">
    <location>
        <begin position="90"/>
        <end position="111"/>
    </location>
</feature>
<evidence type="ECO:0000256" key="3">
    <source>
        <dbReference type="ARBA" id="ARBA00022692"/>
    </source>
</evidence>
<evidence type="ECO:0000256" key="2">
    <source>
        <dbReference type="ARBA" id="ARBA00022475"/>
    </source>
</evidence>
<evidence type="ECO:0000313" key="7">
    <source>
        <dbReference type="EMBL" id="MFC4200789.1"/>
    </source>
</evidence>
<feature type="transmembrane region" description="Helical" evidence="6">
    <location>
        <begin position="250"/>
        <end position="279"/>
    </location>
</feature>
<keyword evidence="8" id="KW-1185">Reference proteome</keyword>
<evidence type="ECO:0000256" key="5">
    <source>
        <dbReference type="ARBA" id="ARBA00023136"/>
    </source>
</evidence>
<evidence type="ECO:0000313" key="8">
    <source>
        <dbReference type="Proteomes" id="UP001595848"/>
    </source>
</evidence>
<accession>A0ABV8NWD8</accession>
<feature type="transmembrane region" description="Helical" evidence="6">
    <location>
        <begin position="66"/>
        <end position="84"/>
    </location>
</feature>
<dbReference type="Pfam" id="PF02653">
    <property type="entry name" value="BPD_transp_2"/>
    <property type="match status" value="1"/>
</dbReference>
<dbReference type="PANTHER" id="PTHR30482:SF10">
    <property type="entry name" value="HIGH-AFFINITY BRANCHED-CHAIN AMINO ACID TRANSPORT PROTEIN BRAE"/>
    <property type="match status" value="1"/>
</dbReference>
<evidence type="ECO:0000256" key="4">
    <source>
        <dbReference type="ARBA" id="ARBA00022989"/>
    </source>
</evidence>
<evidence type="ECO:0000256" key="6">
    <source>
        <dbReference type="SAM" id="Phobius"/>
    </source>
</evidence>
<gene>
    <name evidence="7" type="ORF">ACFOY1_07470</name>
</gene>
<dbReference type="Proteomes" id="UP001595848">
    <property type="component" value="Unassembled WGS sequence"/>
</dbReference>
<evidence type="ECO:0000256" key="1">
    <source>
        <dbReference type="ARBA" id="ARBA00004651"/>
    </source>
</evidence>
<feature type="transmembrane region" description="Helical" evidence="6">
    <location>
        <begin position="118"/>
        <end position="136"/>
    </location>
</feature>
<keyword evidence="5 6" id="KW-0472">Membrane</keyword>
<keyword evidence="4 6" id="KW-1133">Transmembrane helix</keyword>
<feature type="transmembrane region" description="Helical" evidence="6">
    <location>
        <begin position="291"/>
        <end position="312"/>
    </location>
</feature>